<feature type="region of interest" description="Disordered" evidence="1">
    <location>
        <begin position="308"/>
        <end position="335"/>
    </location>
</feature>
<evidence type="ECO:0000313" key="2">
    <source>
        <dbReference type="EMBL" id="KAK4176291.1"/>
    </source>
</evidence>
<dbReference type="EMBL" id="MU866202">
    <property type="protein sequence ID" value="KAK4176291.1"/>
    <property type="molecule type" value="Genomic_DNA"/>
</dbReference>
<feature type="compositionally biased region" description="Basic and acidic residues" evidence="1">
    <location>
        <begin position="308"/>
        <end position="318"/>
    </location>
</feature>
<feature type="region of interest" description="Disordered" evidence="1">
    <location>
        <begin position="249"/>
        <end position="272"/>
    </location>
</feature>
<comment type="caution">
    <text evidence="2">The sequence shown here is derived from an EMBL/GenBank/DDBJ whole genome shotgun (WGS) entry which is preliminary data.</text>
</comment>
<feature type="compositionally biased region" description="Polar residues" evidence="1">
    <location>
        <begin position="322"/>
        <end position="331"/>
    </location>
</feature>
<reference evidence="2" key="2">
    <citation type="submission" date="2023-05" db="EMBL/GenBank/DDBJ databases">
        <authorList>
            <consortium name="Lawrence Berkeley National Laboratory"/>
            <person name="Steindorff A."/>
            <person name="Hensen N."/>
            <person name="Bonometti L."/>
            <person name="Westerberg I."/>
            <person name="Brannstrom I.O."/>
            <person name="Guillou S."/>
            <person name="Cros-Aarteil S."/>
            <person name="Calhoun S."/>
            <person name="Haridas S."/>
            <person name="Kuo A."/>
            <person name="Mondo S."/>
            <person name="Pangilinan J."/>
            <person name="Riley R."/>
            <person name="Labutti K."/>
            <person name="Andreopoulos B."/>
            <person name="Lipzen A."/>
            <person name="Chen C."/>
            <person name="Yanf M."/>
            <person name="Daum C."/>
            <person name="Ng V."/>
            <person name="Clum A."/>
            <person name="Ohm R."/>
            <person name="Martin F."/>
            <person name="Silar P."/>
            <person name="Natvig D."/>
            <person name="Lalanne C."/>
            <person name="Gautier V."/>
            <person name="Ament-Velasquez S.L."/>
            <person name="Kruys A."/>
            <person name="Hutchinson M.I."/>
            <person name="Powell A.J."/>
            <person name="Barry K."/>
            <person name="Miller A.N."/>
            <person name="Grigoriev I.V."/>
            <person name="Debuchy R."/>
            <person name="Gladieux P."/>
            <person name="Thoren M.H."/>
            <person name="Johannesson H."/>
        </authorList>
    </citation>
    <scope>NUCLEOTIDE SEQUENCE</scope>
    <source>
        <strain evidence="2">CBS 892.96</strain>
    </source>
</reference>
<evidence type="ECO:0000256" key="1">
    <source>
        <dbReference type="SAM" id="MobiDB-lite"/>
    </source>
</evidence>
<keyword evidence="3" id="KW-1185">Reference proteome</keyword>
<dbReference type="AlphaFoldDB" id="A0AAN6W6W8"/>
<proteinExistence type="predicted"/>
<protein>
    <submittedName>
        <fullName evidence="2">Uncharacterized protein</fullName>
    </submittedName>
</protein>
<feature type="region of interest" description="Disordered" evidence="1">
    <location>
        <begin position="84"/>
        <end position="107"/>
    </location>
</feature>
<sequence>MPSPTGDTFTTIQRVLDPYIRPREETAHIRRILALHLDSSLKDGSVNEPLALVVTQKSGSASPTQGLYRQYLEALSANIKARDEFRKQTPESSHTCGPEEADSSDGTDLNRLQEHLAIISLGKKRERLEAIEKHLVQLGQKPAASPEFLNPKEIFRESRPLPSVPRELVSSLTLDNTSTKAHLKDLNDKLEKHVFKAKLLLKKEEQSLEKVRSQSTTRPETTTDTAKLEALNKTRIELISWIEAELSKASGDDVNRPSGSPDNRFHSSRTSLNEPINMDAQLASIKDKYNQYLEARKSLLNLINQHPKPEIKPLRPEDMNPQDGSSTSSQPAPAGQLLTPYLEQLLSLSREQKGLIAQKSHLNNTINKQVKENTQVLDHLAQESQLIPAHPMPGINRAKPANHTLSSGGDDHFQVSRRVKPWVYAAEQAKIATFETVAEKIEEGQIALEGSLQTLAEIDLLLGRKATGAAGDEGGGQEEDLWIGAEGSSPARKHTRRGSKMVEPAASTKTGTVWDMVNGNLGLLRNDE</sequence>
<name>A0AAN6W6W8_9PEZI</name>
<dbReference type="Proteomes" id="UP001302321">
    <property type="component" value="Unassembled WGS sequence"/>
</dbReference>
<accession>A0AAN6W6W8</accession>
<gene>
    <name evidence="2" type="ORF">QBC36DRAFT_11490</name>
</gene>
<reference evidence="2" key="1">
    <citation type="journal article" date="2023" name="Mol. Phylogenet. Evol.">
        <title>Genome-scale phylogeny and comparative genomics of the fungal order Sordariales.</title>
        <authorList>
            <person name="Hensen N."/>
            <person name="Bonometti L."/>
            <person name="Westerberg I."/>
            <person name="Brannstrom I.O."/>
            <person name="Guillou S."/>
            <person name="Cros-Aarteil S."/>
            <person name="Calhoun S."/>
            <person name="Haridas S."/>
            <person name="Kuo A."/>
            <person name="Mondo S."/>
            <person name="Pangilinan J."/>
            <person name="Riley R."/>
            <person name="LaButti K."/>
            <person name="Andreopoulos B."/>
            <person name="Lipzen A."/>
            <person name="Chen C."/>
            <person name="Yan M."/>
            <person name="Daum C."/>
            <person name="Ng V."/>
            <person name="Clum A."/>
            <person name="Steindorff A."/>
            <person name="Ohm R.A."/>
            <person name="Martin F."/>
            <person name="Silar P."/>
            <person name="Natvig D.O."/>
            <person name="Lalanne C."/>
            <person name="Gautier V."/>
            <person name="Ament-Velasquez S.L."/>
            <person name="Kruys A."/>
            <person name="Hutchinson M.I."/>
            <person name="Powell A.J."/>
            <person name="Barry K."/>
            <person name="Miller A.N."/>
            <person name="Grigoriev I.V."/>
            <person name="Debuchy R."/>
            <person name="Gladieux P."/>
            <person name="Hiltunen Thoren M."/>
            <person name="Johannesson H."/>
        </authorList>
    </citation>
    <scope>NUCLEOTIDE SEQUENCE</scope>
    <source>
        <strain evidence="2">CBS 892.96</strain>
    </source>
</reference>
<feature type="region of interest" description="Disordered" evidence="1">
    <location>
        <begin position="469"/>
        <end position="507"/>
    </location>
</feature>
<evidence type="ECO:0000313" key="3">
    <source>
        <dbReference type="Proteomes" id="UP001302321"/>
    </source>
</evidence>
<organism evidence="2 3">
    <name type="scientific">Triangularia setosa</name>
    <dbReference type="NCBI Taxonomy" id="2587417"/>
    <lineage>
        <taxon>Eukaryota</taxon>
        <taxon>Fungi</taxon>
        <taxon>Dikarya</taxon>
        <taxon>Ascomycota</taxon>
        <taxon>Pezizomycotina</taxon>
        <taxon>Sordariomycetes</taxon>
        <taxon>Sordariomycetidae</taxon>
        <taxon>Sordariales</taxon>
        <taxon>Podosporaceae</taxon>
        <taxon>Triangularia</taxon>
    </lineage>
</organism>